<evidence type="ECO:0000256" key="3">
    <source>
        <dbReference type="ARBA" id="ARBA00022490"/>
    </source>
</evidence>
<evidence type="ECO:0000256" key="1">
    <source>
        <dbReference type="ARBA" id="ARBA00004453"/>
    </source>
</evidence>
<evidence type="ECO:0000256" key="2">
    <source>
        <dbReference type="ARBA" id="ARBA00009035"/>
    </source>
</evidence>
<comment type="caution">
    <text evidence="4">The sequence shown here is derived from an EMBL/GenBank/DDBJ whole genome shotgun (WGS) entry which is preliminary data.</text>
</comment>
<proteinExistence type="inferred from homology"/>
<dbReference type="Proteomes" id="UP000638014">
    <property type="component" value="Unassembled WGS sequence"/>
</dbReference>
<dbReference type="InterPro" id="IPR007358">
    <property type="entry name" value="Nucleoid_associated_NdpA"/>
</dbReference>
<keyword evidence="5" id="KW-1185">Reference proteome</keyword>
<reference evidence="4" key="1">
    <citation type="submission" date="2020-09" db="EMBL/GenBank/DDBJ databases">
        <title>A novel bacterium of genus Neiella, isolated from South China Sea.</title>
        <authorList>
            <person name="Huang H."/>
            <person name="Mo K."/>
            <person name="Hu Y."/>
        </authorList>
    </citation>
    <scope>NUCLEOTIDE SEQUENCE</scope>
    <source>
        <strain evidence="4">HB171785</strain>
    </source>
</reference>
<accession>A0A8J6UL77</accession>
<evidence type="ECO:0000313" key="4">
    <source>
        <dbReference type="EMBL" id="MBD1388440.1"/>
    </source>
</evidence>
<dbReference type="GO" id="GO:0003727">
    <property type="term" value="F:single-stranded RNA binding"/>
    <property type="evidence" value="ECO:0007669"/>
    <property type="project" value="TreeGrafter"/>
</dbReference>
<protein>
    <submittedName>
        <fullName evidence="4">Nucleoid-associated protein</fullName>
    </submittedName>
</protein>
<comment type="similarity">
    <text evidence="2">Belongs to the YejK family.</text>
</comment>
<dbReference type="EMBL" id="JACXAF010000003">
    <property type="protein sequence ID" value="MBD1388440.1"/>
    <property type="molecule type" value="Genomic_DNA"/>
</dbReference>
<dbReference type="GO" id="GO:0043590">
    <property type="term" value="C:bacterial nucleoid"/>
    <property type="evidence" value="ECO:0007669"/>
    <property type="project" value="TreeGrafter"/>
</dbReference>
<evidence type="ECO:0000313" key="5">
    <source>
        <dbReference type="Proteomes" id="UP000638014"/>
    </source>
</evidence>
<dbReference type="Pfam" id="PF04245">
    <property type="entry name" value="NA37"/>
    <property type="match status" value="1"/>
</dbReference>
<gene>
    <name evidence="4" type="ORF">IC617_03280</name>
</gene>
<sequence length="331" mass="37157">MSVELEHFIIHRIKNNAEGLLEPEFQQQEVALSDTACQLVAELHQRFNAKPSKGIGRFVDDSDSSFPAMLQNQDDDNFVEFSQQTCKLIASKMEAYGLANECYLLFAEYRYVAQHFLLISEVPVKEKVTCNEKMEIGRFRFLDADALQLAIRFDLMLLATEQQNFATFVKGRAGRKVADFFLDSMAIEELVDRKAQAEQLGAAVSEFCDQYIAAPEVQAEVKKELVNYCKERQDAGESVQVDGVSELISAPAEVSFSDFIANNDEPLPESMEPEIKTLKQLTRFAGTGKGVSISFDASLLGDRVTYDVAQDRLVISEIPPNLKDQLIRKLS</sequence>
<keyword evidence="3" id="KW-0963">Cytoplasm</keyword>
<dbReference type="GO" id="GO:0003690">
    <property type="term" value="F:double-stranded DNA binding"/>
    <property type="evidence" value="ECO:0007669"/>
    <property type="project" value="TreeGrafter"/>
</dbReference>
<comment type="subcellular location">
    <subcellularLocation>
        <location evidence="1">Cytoplasm</location>
        <location evidence="1">Nucleoid</location>
    </subcellularLocation>
</comment>
<dbReference type="RefSeq" id="WP_191143546.1">
    <property type="nucleotide sequence ID" value="NZ_JACXAF010000003.1"/>
</dbReference>
<dbReference type="PANTHER" id="PTHR38772">
    <property type="match status" value="1"/>
</dbReference>
<name>A0A8J6UL77_9GAMM</name>
<organism evidence="4 5">
    <name type="scientific">Neiella litorisoli</name>
    <dbReference type="NCBI Taxonomy" id="2771431"/>
    <lineage>
        <taxon>Bacteria</taxon>
        <taxon>Pseudomonadati</taxon>
        <taxon>Pseudomonadota</taxon>
        <taxon>Gammaproteobacteria</taxon>
        <taxon>Alteromonadales</taxon>
        <taxon>Echinimonadaceae</taxon>
        <taxon>Neiella</taxon>
    </lineage>
</organism>
<dbReference type="PANTHER" id="PTHR38772:SF1">
    <property type="entry name" value="NUCLEOID-ASSOCIATED PROTEIN YEJK"/>
    <property type="match status" value="1"/>
</dbReference>
<dbReference type="AlphaFoldDB" id="A0A8J6UL77"/>